<dbReference type="PANTHER" id="PTHR10091">
    <property type="entry name" value="ALDOSE-1-EPIMERASE"/>
    <property type="match status" value="1"/>
</dbReference>
<keyword evidence="2" id="KW-1185">Reference proteome</keyword>
<proteinExistence type="predicted"/>
<dbReference type="CDD" id="cd09022">
    <property type="entry name" value="Aldose_epim_Ec_YihR"/>
    <property type="match status" value="1"/>
</dbReference>
<dbReference type="GO" id="GO:0004034">
    <property type="term" value="F:aldose 1-epimerase activity"/>
    <property type="evidence" value="ECO:0007669"/>
    <property type="project" value="TreeGrafter"/>
</dbReference>
<reference evidence="1" key="1">
    <citation type="journal article" date="2014" name="Int. J. Syst. Evol. Microbiol.">
        <title>Complete genome sequence of Corynebacterium casei LMG S-19264T (=DSM 44701T), isolated from a smear-ripened cheese.</title>
        <authorList>
            <consortium name="US DOE Joint Genome Institute (JGI-PGF)"/>
            <person name="Walter F."/>
            <person name="Albersmeier A."/>
            <person name="Kalinowski J."/>
            <person name="Ruckert C."/>
        </authorList>
    </citation>
    <scope>NUCLEOTIDE SEQUENCE</scope>
    <source>
        <strain evidence="1">CGMCC 1.12813</strain>
    </source>
</reference>
<accession>A0A916WLC1</accession>
<sequence>MRAPTGEQFVLTRATATGSSTAVITEVAASLRTFQIDGVDLTEPYAAERTPPFGDGIVLAPWPNRVEDGIWTLDGKRQHLDITEPARHNAIHGLLRSTAYRVTDQSESSVTLNATVYPQHGYPFMVDTSVTYELVEGGLTVTHSLHNASAVKAPVAVGTHPFFRLGDVPTEQLTLRLNATTRFETDDRLIPIAENPVEGTGFDLRDGRLVGDLYLDDAFGGVVFDGGESVSSLTAPDGRRVELWQDESHPYVQVFTTRKFPKDGGLGLAVAIEPMTAAPNALNTGLGLKWLEPGENWVVRWGIRYSG</sequence>
<comment type="caution">
    <text evidence="1">The sequence shown here is derived from an EMBL/GenBank/DDBJ whole genome shotgun (WGS) entry which is preliminary data.</text>
</comment>
<dbReference type="Proteomes" id="UP000606922">
    <property type="component" value="Unassembled WGS sequence"/>
</dbReference>
<evidence type="ECO:0000313" key="2">
    <source>
        <dbReference type="Proteomes" id="UP000606922"/>
    </source>
</evidence>
<protein>
    <submittedName>
        <fullName evidence="1">Aldose 1-epimerase</fullName>
    </submittedName>
</protein>
<organism evidence="1 2">
    <name type="scientific">Conyzicola nivalis</name>
    <dbReference type="NCBI Taxonomy" id="1477021"/>
    <lineage>
        <taxon>Bacteria</taxon>
        <taxon>Bacillati</taxon>
        <taxon>Actinomycetota</taxon>
        <taxon>Actinomycetes</taxon>
        <taxon>Micrococcales</taxon>
        <taxon>Microbacteriaceae</taxon>
        <taxon>Conyzicola</taxon>
    </lineage>
</organism>
<dbReference type="AlphaFoldDB" id="A0A916WLC1"/>
<dbReference type="SUPFAM" id="SSF74650">
    <property type="entry name" value="Galactose mutarotase-like"/>
    <property type="match status" value="1"/>
</dbReference>
<dbReference type="GO" id="GO:0033499">
    <property type="term" value="P:galactose catabolic process via UDP-galactose, Leloir pathway"/>
    <property type="evidence" value="ECO:0007669"/>
    <property type="project" value="TreeGrafter"/>
</dbReference>
<dbReference type="EMBL" id="BMGB01000002">
    <property type="protein sequence ID" value="GGB12763.1"/>
    <property type="molecule type" value="Genomic_DNA"/>
</dbReference>
<dbReference type="InterPro" id="IPR011013">
    <property type="entry name" value="Gal_mutarotase_sf_dom"/>
</dbReference>
<dbReference type="InterPro" id="IPR037480">
    <property type="entry name" value="YihR-like"/>
</dbReference>
<reference evidence="1" key="2">
    <citation type="submission" date="2020-09" db="EMBL/GenBank/DDBJ databases">
        <authorList>
            <person name="Sun Q."/>
            <person name="Zhou Y."/>
        </authorList>
    </citation>
    <scope>NUCLEOTIDE SEQUENCE</scope>
    <source>
        <strain evidence="1">CGMCC 1.12813</strain>
    </source>
</reference>
<name>A0A916WLC1_9MICO</name>
<dbReference type="GO" id="GO:0030246">
    <property type="term" value="F:carbohydrate binding"/>
    <property type="evidence" value="ECO:0007669"/>
    <property type="project" value="InterPro"/>
</dbReference>
<dbReference type="PANTHER" id="PTHR10091:SF0">
    <property type="entry name" value="GALACTOSE MUTAROTASE"/>
    <property type="match status" value="1"/>
</dbReference>
<dbReference type="InterPro" id="IPR014718">
    <property type="entry name" value="GH-type_carb-bd"/>
</dbReference>
<dbReference type="RefSeq" id="WP_188511481.1">
    <property type="nucleotide sequence ID" value="NZ_BMGB01000002.1"/>
</dbReference>
<dbReference type="Pfam" id="PF01263">
    <property type="entry name" value="Aldose_epim"/>
    <property type="match status" value="1"/>
</dbReference>
<dbReference type="GO" id="GO:0006006">
    <property type="term" value="P:glucose metabolic process"/>
    <property type="evidence" value="ECO:0007669"/>
    <property type="project" value="TreeGrafter"/>
</dbReference>
<gene>
    <name evidence="1" type="primary">galM</name>
    <name evidence="1" type="ORF">GCM10010979_28940</name>
</gene>
<dbReference type="InterPro" id="IPR008183">
    <property type="entry name" value="Aldose_1/G6P_1-epimerase"/>
</dbReference>
<dbReference type="Gene3D" id="2.70.98.10">
    <property type="match status" value="1"/>
</dbReference>
<evidence type="ECO:0000313" key="1">
    <source>
        <dbReference type="EMBL" id="GGB12763.1"/>
    </source>
</evidence>